<evidence type="ECO:0000256" key="2">
    <source>
        <dbReference type="SAM" id="MobiDB-lite"/>
    </source>
</evidence>
<dbReference type="EMBL" id="JH971386">
    <property type="protein sequence ID" value="EKM82602.1"/>
    <property type="molecule type" value="Genomic_DNA"/>
</dbReference>
<dbReference type="RefSeq" id="XP_007326571.1">
    <property type="nucleotide sequence ID" value="XM_007326509.1"/>
</dbReference>
<dbReference type="eggNOG" id="ENOG502S8HY">
    <property type="taxonomic scope" value="Eukaryota"/>
</dbReference>
<feature type="region of interest" description="Disordered" evidence="2">
    <location>
        <begin position="854"/>
        <end position="899"/>
    </location>
</feature>
<dbReference type="HOGENOM" id="CLU_007284_0_0_1"/>
<dbReference type="PANTHER" id="PTHR28221:SF2">
    <property type="entry name" value="RNA POLYMERASE I-SPECIFIC TRANSCRIPTION INITIATION FACTOR RRN6"/>
    <property type="match status" value="1"/>
</dbReference>
<dbReference type="AlphaFoldDB" id="K5XH79"/>
<sequence length="899" mass="100000">MHAWPSQSRTRNYPLLQHGRLEAATLVDSDGQLAWSSLVSSQSSSAPRFRIHKSTAIFPPTKPPPLSPLNATVNQRADHGARPFSIKCRLSLTFLQAHFLRTHFPEVDISANMIRDQVAEDAYEAAALSQFDPFEGNTLDVVTDYDNQTQLVFPMGELGSELNVSPILSAGTGKATLRPTTTPIRTFSTPIQQIASPPKVALDPGAQRDMLFGVRTFGATSILKFDSDSSSTAGLTDVTHFTSQDTGEASIVDFRILVPGAPFEALFINKLGALYGSSFSGGKKTMQLHAGQNSSNSTFRRIGFGMKQTECTILSANDLNQLDFRSNRIDSLFSNPVPSDILTSVEDFAQDGLVRLCSTSQIIWLDPRYLGRPLLGYKHHRQFDRTLRTTTLFLDSSPYTFLSTKHNGLISIYSVSRHEDQLIRVDDAPYGFCLPRTYRSSAQTFWQQDSQNIFIFRADERAKVDFISLCRADPGTEPECGEALVVEASDAVKELERKCTNVETDLDKYGDQDKVITDLSPAYDNIFRIQAEQQQAVEEEQAEEFYDVMDVLPTFWQINDVPSEHIYDIVYRSHEVSDKSSRSDFAAGSLLNSSRGYQALSRDQFPIESLRKGVPWHLDISHIQRCIDPSLDFATGVRELAESLHSYDLLDDDERTALSIRRENRAREQLAVDLVLSRDIYSPSAFTSPRGAEYDLETMTEALSLGGDQADEPPEVEFGRLRPVSKAKAMDHYEKDKREDTETNVEGGDSGKASLPMGVRLLLKDWEVGTKSKDYVFRDPYNTTDERTPRLPVAAKSRDMSSVPNASSQLVRSQRPPPVMSSQVVTGESGNHSLMKKPPIVVQSQDTFLQPSVPVQSSATGFSQQFQPSQPSTQIFPGPHGGRPLTTKKKLAKKRVSGF</sequence>
<dbReference type="KEGG" id="abp:AGABI1DRAFT125066"/>
<dbReference type="STRING" id="597362.K5XH79"/>
<dbReference type="OrthoDB" id="2382881at2759"/>
<feature type="coiled-coil region" evidence="1">
    <location>
        <begin position="485"/>
        <end position="512"/>
    </location>
</feature>
<feature type="region of interest" description="Disordered" evidence="2">
    <location>
        <begin position="725"/>
        <end position="752"/>
    </location>
</feature>
<name>K5XH79_AGABU</name>
<feature type="compositionally biased region" description="Basic residues" evidence="2">
    <location>
        <begin position="886"/>
        <end position="899"/>
    </location>
</feature>
<dbReference type="PANTHER" id="PTHR28221">
    <property type="entry name" value="RNA POLYMERASE I-SPECIFIC TRANSCRIPTION INITIATION FACTOR RRN6"/>
    <property type="match status" value="1"/>
</dbReference>
<accession>K5XH79</accession>
<evidence type="ECO:0000256" key="1">
    <source>
        <dbReference type="SAM" id="Coils"/>
    </source>
</evidence>
<feature type="compositionally biased region" description="Basic and acidic residues" evidence="2">
    <location>
        <begin position="728"/>
        <end position="741"/>
    </location>
</feature>
<organism evidence="3 4">
    <name type="scientific">Agaricus bisporus var. burnettii (strain JB137-S8 / ATCC MYA-4627 / FGSC 10392)</name>
    <name type="common">White button mushroom</name>
    <dbReference type="NCBI Taxonomy" id="597362"/>
    <lineage>
        <taxon>Eukaryota</taxon>
        <taxon>Fungi</taxon>
        <taxon>Dikarya</taxon>
        <taxon>Basidiomycota</taxon>
        <taxon>Agaricomycotina</taxon>
        <taxon>Agaricomycetes</taxon>
        <taxon>Agaricomycetidae</taxon>
        <taxon>Agaricales</taxon>
        <taxon>Agaricineae</taxon>
        <taxon>Agaricaceae</taxon>
        <taxon>Agaricus</taxon>
    </lineage>
</organism>
<dbReference type="OMA" id="QGAHFLR"/>
<feature type="compositionally biased region" description="Polar residues" evidence="2">
    <location>
        <begin position="800"/>
        <end position="812"/>
    </location>
</feature>
<gene>
    <name evidence="3" type="ORF">AGABI1DRAFT_125066</name>
</gene>
<reference evidence="4" key="1">
    <citation type="journal article" date="2012" name="Proc. Natl. Acad. Sci. U.S.A.">
        <title>Genome sequence of the button mushroom Agaricus bisporus reveals mechanisms governing adaptation to a humic-rich ecological niche.</title>
        <authorList>
            <person name="Morin E."/>
            <person name="Kohler A."/>
            <person name="Baker A.R."/>
            <person name="Foulongne-Oriol M."/>
            <person name="Lombard V."/>
            <person name="Nagy L.G."/>
            <person name="Ohm R.A."/>
            <person name="Patyshakuliyeva A."/>
            <person name="Brun A."/>
            <person name="Aerts A.L."/>
            <person name="Bailey A.M."/>
            <person name="Billette C."/>
            <person name="Coutinho P.M."/>
            <person name="Deakin G."/>
            <person name="Doddapaneni H."/>
            <person name="Floudas D."/>
            <person name="Grimwood J."/>
            <person name="Hilden K."/>
            <person name="Kuees U."/>
            <person name="LaButti K.M."/>
            <person name="Lapidus A."/>
            <person name="Lindquist E.A."/>
            <person name="Lucas S.M."/>
            <person name="Murat C."/>
            <person name="Riley R.W."/>
            <person name="Salamov A.A."/>
            <person name="Schmutz J."/>
            <person name="Subramanian V."/>
            <person name="Woesten H.A.B."/>
            <person name="Xu J."/>
            <person name="Eastwood D.C."/>
            <person name="Foster G.D."/>
            <person name="Sonnenberg A.S."/>
            <person name="Cullen D."/>
            <person name="de Vries R.P."/>
            <person name="Lundell T."/>
            <person name="Hibbett D.S."/>
            <person name="Henrissat B."/>
            <person name="Burton K.S."/>
            <person name="Kerrigan R.W."/>
            <person name="Challen M.P."/>
            <person name="Grigoriev I.V."/>
            <person name="Martin F."/>
        </authorList>
    </citation>
    <scope>NUCLEOTIDE SEQUENCE [LARGE SCALE GENOMIC DNA]</scope>
    <source>
        <strain evidence="4">JB137-S8 / ATCC MYA-4627 / FGSC 10392</strain>
    </source>
</reference>
<dbReference type="Proteomes" id="UP000008493">
    <property type="component" value="Unassembled WGS sequence"/>
</dbReference>
<feature type="region of interest" description="Disordered" evidence="2">
    <location>
        <begin position="793"/>
        <end position="835"/>
    </location>
</feature>
<protein>
    <submittedName>
        <fullName evidence="3">Uncharacterized protein</fullName>
    </submittedName>
</protein>
<evidence type="ECO:0000313" key="4">
    <source>
        <dbReference type="Proteomes" id="UP000008493"/>
    </source>
</evidence>
<evidence type="ECO:0000313" key="3">
    <source>
        <dbReference type="EMBL" id="EKM82602.1"/>
    </source>
</evidence>
<keyword evidence="1" id="KW-0175">Coiled coil</keyword>
<feature type="compositionally biased region" description="Low complexity" evidence="2">
    <location>
        <begin position="862"/>
        <end position="877"/>
    </location>
</feature>
<proteinExistence type="predicted"/>
<dbReference type="InParanoid" id="K5XH79"/>
<feature type="compositionally biased region" description="Polar residues" evidence="2">
    <location>
        <begin position="820"/>
        <end position="832"/>
    </location>
</feature>
<dbReference type="GeneID" id="18826247"/>
<keyword evidence="4" id="KW-1185">Reference proteome</keyword>
<dbReference type="InterPro" id="IPR019350">
    <property type="entry name" value="RNA_pol_I-sp_TIF_RRN6-like"/>
</dbReference>